<reference evidence="4" key="1">
    <citation type="journal article" date="2019" name="Int. J. Syst. Evol. Microbiol.">
        <title>The Global Catalogue of Microorganisms (GCM) 10K type strain sequencing project: providing services to taxonomists for standard genome sequencing and annotation.</title>
        <authorList>
            <consortium name="The Broad Institute Genomics Platform"/>
            <consortium name="The Broad Institute Genome Sequencing Center for Infectious Disease"/>
            <person name="Wu L."/>
            <person name="Ma J."/>
        </authorList>
    </citation>
    <scope>NUCLEOTIDE SEQUENCE [LARGE SCALE GENOMIC DNA]</scope>
    <source>
        <strain evidence="4">TBRC 1276</strain>
    </source>
</reference>
<accession>A0ABV8FZK1</accession>
<organism evidence="3 4">
    <name type="scientific">Nonomuraea purpurea</name>
    <dbReference type="NCBI Taxonomy" id="1849276"/>
    <lineage>
        <taxon>Bacteria</taxon>
        <taxon>Bacillati</taxon>
        <taxon>Actinomycetota</taxon>
        <taxon>Actinomycetes</taxon>
        <taxon>Streptosporangiales</taxon>
        <taxon>Streptosporangiaceae</taxon>
        <taxon>Nonomuraea</taxon>
    </lineage>
</organism>
<name>A0ABV8FZK1_9ACTN</name>
<evidence type="ECO:0000256" key="2">
    <source>
        <dbReference type="SAM" id="Phobius"/>
    </source>
</evidence>
<dbReference type="EMBL" id="JBHSBI010000003">
    <property type="protein sequence ID" value="MFC4006868.1"/>
    <property type="molecule type" value="Genomic_DNA"/>
</dbReference>
<feature type="transmembrane region" description="Helical" evidence="2">
    <location>
        <begin position="91"/>
        <end position="113"/>
    </location>
</feature>
<protein>
    <recommendedName>
        <fullName evidence="5">Secreted protein</fullName>
    </recommendedName>
</protein>
<keyword evidence="2" id="KW-0812">Transmembrane</keyword>
<evidence type="ECO:0000313" key="3">
    <source>
        <dbReference type="EMBL" id="MFC4006868.1"/>
    </source>
</evidence>
<comment type="caution">
    <text evidence="3">The sequence shown here is derived from an EMBL/GenBank/DDBJ whole genome shotgun (WGS) entry which is preliminary data.</text>
</comment>
<dbReference type="RefSeq" id="WP_379527017.1">
    <property type="nucleotide sequence ID" value="NZ_JBHSBI010000003.1"/>
</dbReference>
<evidence type="ECO:0008006" key="5">
    <source>
        <dbReference type="Google" id="ProtNLM"/>
    </source>
</evidence>
<keyword evidence="4" id="KW-1185">Reference proteome</keyword>
<evidence type="ECO:0000256" key="1">
    <source>
        <dbReference type="SAM" id="MobiDB-lite"/>
    </source>
</evidence>
<gene>
    <name evidence="3" type="ORF">ACFOY2_06535</name>
</gene>
<keyword evidence="2" id="KW-1133">Transmembrane helix</keyword>
<evidence type="ECO:0000313" key="4">
    <source>
        <dbReference type="Proteomes" id="UP001595851"/>
    </source>
</evidence>
<sequence>MNAWEDLVKLIEAADTPGTVRLVSELDAVGRKEVATRLPSYLARHRSVGSPEHRPSLARYGSADSLERRPSLDRQSSAGSLERRSPRRERLVPLLLAGVGCLSGASAVTAWMFRREFQRISSDDRILELLRSRPEPWRANVARRIVARLRLPYLRHWGVAAALVRETGIEPPDSDPFVVGWLRALEPLTAGRDPLLGVLGPRLFDVDALDEALPYQVGTIVRLVEDGLLDRAAVIDGLVCRLLRDGPNALSALVTLHDRLNLDIDESAARAGDYAGMLAAGPVAVADMALAQVRRLEEAGLLAEGLFTEAMGALASRPEKKLLRAAVSWAGDAVLREVSRVDGVLRAMSPIFTQDTPALQERAVRLVVKLAPQAGESGRQAVRQAARGLAADLREEISAAYGADIVAAGSVAPLPSAGDGPWLPSLAAPLPSAGDGLWLPSPVATLPSAGDGPSLPPPVGSPEELAHEVALFGWPPDVYTFERLLAGLAEWSHRAPEALREALRRPGWQPFDPHLFGHGSREVHEGVIEGVRRAFLAFFAPAVSSTLTGEATSKRHRPTGYAAFDRLYLRRALELVAPFEAGSGYPVLLATPTSGTGHLDPGVLLDRLERLEAAGVEALPADLAQALLRLPRAFADADVRRAKSLRSWAGLRCAAWMRSGGLADPEVAVSVRGNAGRGFRGLEAALTLRPGAAEPPDFVAELLETRSGHSYTLTWWPLVMPSHREIVSAHLACYLPHSMEALDRQTQALAGLAHGDGPLGEGAAYALVCGMGHMNAGARAAATDALLTLAARGQVPVAALGEAVSTLVGADVVKLNRVVAVLDDATQAGAHEAVWAVIVGALPGLLPKDGESPRAGSADLLAAGARAARIAGARAELPEVAAIAARKGSSRLVQEARRLCRIALIES</sequence>
<feature type="region of interest" description="Disordered" evidence="1">
    <location>
        <begin position="45"/>
        <end position="85"/>
    </location>
</feature>
<proteinExistence type="predicted"/>
<dbReference type="Proteomes" id="UP001595851">
    <property type="component" value="Unassembled WGS sequence"/>
</dbReference>
<keyword evidence="2" id="KW-0472">Membrane</keyword>